<dbReference type="AlphaFoldDB" id="A0A0L0DTX4"/>
<dbReference type="InterPro" id="IPR005240">
    <property type="entry name" value="DUF389"/>
</dbReference>
<accession>A0A0L0DTX4</accession>
<dbReference type="EMBL" id="GL349504">
    <property type="protein sequence ID" value="KNC55784.1"/>
    <property type="molecule type" value="Genomic_DNA"/>
</dbReference>
<gene>
    <name evidence="2" type="ORF">AMSG_11217</name>
</gene>
<name>A0A0L0DTX4_THETB</name>
<evidence type="ECO:0000313" key="3">
    <source>
        <dbReference type="Proteomes" id="UP000054408"/>
    </source>
</evidence>
<dbReference type="Pfam" id="PF04087">
    <property type="entry name" value="DUF389"/>
    <property type="match status" value="1"/>
</dbReference>
<feature type="transmembrane region" description="Helical" evidence="1">
    <location>
        <begin position="232"/>
        <end position="255"/>
    </location>
</feature>
<protein>
    <recommendedName>
        <fullName evidence="4">DUF389 domain-containing protein</fullName>
    </recommendedName>
</protein>
<feature type="transmembrane region" description="Helical" evidence="1">
    <location>
        <begin position="205"/>
        <end position="225"/>
    </location>
</feature>
<sequence length="364" mass="38375">MTAGQVARVLNEHPAVHSLASVTGPESTLLRFRTTDKGSDAVLSVLDAEGVGVDFGVVDIVSLLGTKPRLGGSAAASGGRKKRRYRVSDRASLEEIYEVVDSQNHLTFNYLGFILVAALIAAVGLATNSEAVVVASMLVSPLMGPIMAMTFGTAISDPVLRYKGARNEIIGFLLTFAVGFVWAFATWPFPDLWGTNEQLSRGGPAGVYAGIALAIPSGIGVGLATTGGGISALVGCAISAALLPPVTNSGMYVGYSIVQCTPIGGTQSCSHSLRVAGYSSLIFAVNVFFIYIMALVVFKLKKVRSLTKPSAQYTELREDWYSNGSPATHLLSTSHLAEANESIETVRPGLDLIFGKPRSRTKDE</sequence>
<keyword evidence="1" id="KW-1133">Transmembrane helix</keyword>
<dbReference type="eggNOG" id="ENOG502R1GQ">
    <property type="taxonomic scope" value="Eukaryota"/>
</dbReference>
<dbReference type="Proteomes" id="UP000054408">
    <property type="component" value="Unassembled WGS sequence"/>
</dbReference>
<feature type="transmembrane region" description="Helical" evidence="1">
    <location>
        <begin position="132"/>
        <end position="155"/>
    </location>
</feature>
<feature type="transmembrane region" description="Helical" evidence="1">
    <location>
        <begin position="167"/>
        <end position="185"/>
    </location>
</feature>
<dbReference type="OMA" id="WYAGYRP"/>
<evidence type="ECO:0000313" key="2">
    <source>
        <dbReference type="EMBL" id="KNC55784.1"/>
    </source>
</evidence>
<reference evidence="2 3" key="1">
    <citation type="submission" date="2010-05" db="EMBL/GenBank/DDBJ databases">
        <title>The Genome Sequence of Thecamonas trahens ATCC 50062.</title>
        <authorList>
            <consortium name="The Broad Institute Genome Sequencing Platform"/>
            <person name="Russ C."/>
            <person name="Cuomo C."/>
            <person name="Shea T."/>
            <person name="Young S.K."/>
            <person name="Zeng Q."/>
            <person name="Koehrsen M."/>
            <person name="Haas B."/>
            <person name="Borodovsky M."/>
            <person name="Guigo R."/>
            <person name="Alvarado L."/>
            <person name="Berlin A."/>
            <person name="Bochicchio J."/>
            <person name="Borenstein D."/>
            <person name="Chapman S."/>
            <person name="Chen Z."/>
            <person name="Freedman E."/>
            <person name="Gellesch M."/>
            <person name="Goldberg J."/>
            <person name="Griggs A."/>
            <person name="Gujja S."/>
            <person name="Heilman E."/>
            <person name="Heiman D."/>
            <person name="Hepburn T."/>
            <person name="Howarth C."/>
            <person name="Jen D."/>
            <person name="Larson L."/>
            <person name="Mehta T."/>
            <person name="Park D."/>
            <person name="Pearson M."/>
            <person name="Roberts A."/>
            <person name="Saif S."/>
            <person name="Shenoy N."/>
            <person name="Sisk P."/>
            <person name="Stolte C."/>
            <person name="Sykes S."/>
            <person name="Thomson T."/>
            <person name="Walk T."/>
            <person name="White J."/>
            <person name="Yandava C."/>
            <person name="Burger G."/>
            <person name="Gray M.W."/>
            <person name="Holland P.W.H."/>
            <person name="King N."/>
            <person name="Lang F.B.F."/>
            <person name="Roger A.J."/>
            <person name="Ruiz-Trillo I."/>
            <person name="Lander E."/>
            <person name="Nusbaum C."/>
        </authorList>
    </citation>
    <scope>NUCLEOTIDE SEQUENCE [LARGE SCALE GENOMIC DNA]</scope>
    <source>
        <strain evidence="2 3">ATCC 50062</strain>
    </source>
</reference>
<dbReference type="GeneID" id="25569248"/>
<proteinExistence type="predicted"/>
<organism evidence="2 3">
    <name type="scientific">Thecamonas trahens ATCC 50062</name>
    <dbReference type="NCBI Taxonomy" id="461836"/>
    <lineage>
        <taxon>Eukaryota</taxon>
        <taxon>Apusozoa</taxon>
        <taxon>Apusomonadida</taxon>
        <taxon>Apusomonadidae</taxon>
        <taxon>Thecamonas</taxon>
    </lineage>
</organism>
<dbReference type="PANTHER" id="PTHR20992">
    <property type="entry name" value="AT15442P-RELATED"/>
    <property type="match status" value="1"/>
</dbReference>
<keyword evidence="1" id="KW-0472">Membrane</keyword>
<dbReference type="OrthoDB" id="543859at2759"/>
<evidence type="ECO:0000256" key="1">
    <source>
        <dbReference type="SAM" id="Phobius"/>
    </source>
</evidence>
<feature type="transmembrane region" description="Helical" evidence="1">
    <location>
        <begin position="108"/>
        <end position="126"/>
    </location>
</feature>
<dbReference type="RefSeq" id="XP_013752866.1">
    <property type="nucleotide sequence ID" value="XM_013897412.1"/>
</dbReference>
<keyword evidence="3" id="KW-1185">Reference proteome</keyword>
<evidence type="ECO:0008006" key="4">
    <source>
        <dbReference type="Google" id="ProtNLM"/>
    </source>
</evidence>
<dbReference type="PANTHER" id="PTHR20992:SF9">
    <property type="entry name" value="AT15442P-RELATED"/>
    <property type="match status" value="1"/>
</dbReference>
<feature type="transmembrane region" description="Helical" evidence="1">
    <location>
        <begin position="275"/>
        <end position="298"/>
    </location>
</feature>
<keyword evidence="1" id="KW-0812">Transmembrane</keyword>